<organism evidence="3 4">
    <name type="scientific">Candidatus Kutchimonas denitrificans</name>
    <dbReference type="NCBI Taxonomy" id="3056748"/>
    <lineage>
        <taxon>Bacteria</taxon>
        <taxon>Pseudomonadati</taxon>
        <taxon>Gemmatimonadota</taxon>
        <taxon>Gemmatimonadia</taxon>
        <taxon>Candidatus Palauibacterales</taxon>
        <taxon>Candidatus Palauibacteraceae</taxon>
        <taxon>Candidatus Kutchimonas</taxon>
    </lineage>
</organism>
<evidence type="ECO:0000313" key="3">
    <source>
        <dbReference type="EMBL" id="NIR74839.1"/>
    </source>
</evidence>
<dbReference type="GO" id="GO:0008713">
    <property type="term" value="F:ADP-heptose-lipopolysaccharide heptosyltransferase activity"/>
    <property type="evidence" value="ECO:0007669"/>
    <property type="project" value="TreeGrafter"/>
</dbReference>
<dbReference type="Gene3D" id="3.40.50.2000">
    <property type="entry name" value="Glycogen Phosphorylase B"/>
    <property type="match status" value="2"/>
</dbReference>
<dbReference type="AlphaFoldDB" id="A0AAE4Z7U8"/>
<accession>A0AAE4Z7U8</accession>
<dbReference type="Pfam" id="PF01075">
    <property type="entry name" value="Glyco_transf_9"/>
    <property type="match status" value="1"/>
</dbReference>
<dbReference type="PANTHER" id="PTHR30160">
    <property type="entry name" value="TETRAACYLDISACCHARIDE 4'-KINASE-RELATED"/>
    <property type="match status" value="1"/>
</dbReference>
<proteinExistence type="predicted"/>
<dbReference type="InterPro" id="IPR002201">
    <property type="entry name" value="Glyco_trans_9"/>
</dbReference>
<dbReference type="Proteomes" id="UP000702544">
    <property type="component" value="Unassembled WGS sequence"/>
</dbReference>
<evidence type="ECO:0000313" key="4">
    <source>
        <dbReference type="Proteomes" id="UP000702544"/>
    </source>
</evidence>
<reference evidence="3 4" key="1">
    <citation type="submission" date="2020-01" db="EMBL/GenBank/DDBJ databases">
        <title>Genomes assembled from Gulf of Kutch pelagic sediment metagenomes.</title>
        <authorList>
            <person name="Chandrashekar M."/>
            <person name="Mahajan M.S."/>
            <person name="Dave K.J."/>
            <person name="Vatsa P."/>
            <person name="Nathani N.M."/>
        </authorList>
    </citation>
    <scope>NUCLEOTIDE SEQUENCE [LARGE SCALE GENOMIC DNA]</scope>
    <source>
        <strain evidence="3">KS3-K002</strain>
    </source>
</reference>
<dbReference type="SUPFAM" id="SSF53756">
    <property type="entry name" value="UDP-Glycosyltransferase/glycogen phosphorylase"/>
    <property type="match status" value="1"/>
</dbReference>
<keyword evidence="1" id="KW-0328">Glycosyltransferase</keyword>
<dbReference type="EMBL" id="JAACAK010000049">
    <property type="protein sequence ID" value="NIR74839.1"/>
    <property type="molecule type" value="Genomic_DNA"/>
</dbReference>
<name>A0AAE4Z7U8_9BACT</name>
<dbReference type="GO" id="GO:0005829">
    <property type="term" value="C:cytosol"/>
    <property type="evidence" value="ECO:0007669"/>
    <property type="project" value="TreeGrafter"/>
</dbReference>
<dbReference type="CDD" id="cd03789">
    <property type="entry name" value="GT9_LPS_heptosyltransferase"/>
    <property type="match status" value="1"/>
</dbReference>
<dbReference type="GO" id="GO:0009244">
    <property type="term" value="P:lipopolysaccharide core region biosynthetic process"/>
    <property type="evidence" value="ECO:0007669"/>
    <property type="project" value="TreeGrafter"/>
</dbReference>
<dbReference type="InterPro" id="IPR051199">
    <property type="entry name" value="LPS_LOS_Heptosyltrfase"/>
</dbReference>
<comment type="caution">
    <text evidence="3">The sequence shown here is derived from an EMBL/GenBank/DDBJ whole genome shotgun (WGS) entry which is preliminary data.</text>
</comment>
<keyword evidence="2" id="KW-0808">Transferase</keyword>
<protein>
    <submittedName>
        <fullName evidence="3">Glycosyltransferase family 9 protein</fullName>
    </submittedName>
</protein>
<evidence type="ECO:0000256" key="2">
    <source>
        <dbReference type="ARBA" id="ARBA00022679"/>
    </source>
</evidence>
<gene>
    <name evidence="3" type="ORF">GWO12_06960</name>
</gene>
<dbReference type="PANTHER" id="PTHR30160:SF21">
    <property type="entry name" value="LIPOPOLYSACCHARIDE CORE HEPTOSYLTRANSFERASE OPSX"/>
    <property type="match status" value="1"/>
</dbReference>
<evidence type="ECO:0000256" key="1">
    <source>
        <dbReference type="ARBA" id="ARBA00022676"/>
    </source>
</evidence>
<sequence length="355" mass="40225">MSEIDLRAKPEPRVAIIMLSAIGDAVHVLPVANALRRGVPGVRLTWVIQPVPHRLVHNHPAIDEFIVFERRRGLKGIGAFVETRRELRRREFDLVIGLQVYFKAGLLTWFASAPVKLGFDRRRARDLNWLFTTHRIPPHPNQHVQDQYFEFLDYLDVPHDPPEWGIVITAEEREAQRRFFESIERPVCAVVLGSSKPRKDWPAERYARLLEIIESDFGFTVVIVGGPSAGERQAAEAVLGATRAAPLNELGDDLRRLTYLIDGSDLLVSPDTGPLHIARALETPVVGLYGFTNPKRTGPYRKYEDLVVDGYARHAGEDYPINMEYRPDGMSRITVEMVVEKLERAVSTYVQGAHL</sequence>